<name>A0A5B9QBY0_9BACT</name>
<gene>
    <name evidence="2" type="ORF">Pr1d_38380</name>
</gene>
<evidence type="ECO:0000313" key="3">
    <source>
        <dbReference type="Proteomes" id="UP000323917"/>
    </source>
</evidence>
<organism evidence="2 3">
    <name type="scientific">Bythopirellula goksoeyrii</name>
    <dbReference type="NCBI Taxonomy" id="1400387"/>
    <lineage>
        <taxon>Bacteria</taxon>
        <taxon>Pseudomonadati</taxon>
        <taxon>Planctomycetota</taxon>
        <taxon>Planctomycetia</taxon>
        <taxon>Pirellulales</taxon>
        <taxon>Lacipirellulaceae</taxon>
        <taxon>Bythopirellula</taxon>
    </lineage>
</organism>
<keyword evidence="1" id="KW-1133">Transmembrane helix</keyword>
<dbReference type="AlphaFoldDB" id="A0A5B9QBY0"/>
<keyword evidence="1" id="KW-0472">Membrane</keyword>
<sequence length="274" mass="30283">MNNSQDKQLDQLLVDWANVNVADNADLTDLQRKICDRLAVEELQSSVEPGTLQSTPNPSRRPVATAMAIAAMLLVAVGFWTLVVDRKGENAKQVAHSVQESSFSNDIVSLDHQIELLKEFRTLFGTELAWISEEGKTVEVGLRAVDSTSSSPATEYVAVQLTLWSRPVSNDKGDQNWSQLESFNVLAEREQLVQVIPQRGTGSPLLLWAYPLDNSLVSIDLEYRSGVVRGLSIDSSNLQPIGEQHSMNIHSFEKDGVEYRLYQTADLVDAADLG</sequence>
<proteinExistence type="predicted"/>
<accession>A0A5B9QBY0</accession>
<evidence type="ECO:0000313" key="2">
    <source>
        <dbReference type="EMBL" id="QEG36524.1"/>
    </source>
</evidence>
<keyword evidence="1" id="KW-0812">Transmembrane</keyword>
<feature type="transmembrane region" description="Helical" evidence="1">
    <location>
        <begin position="63"/>
        <end position="83"/>
    </location>
</feature>
<reference evidence="2 3" key="1">
    <citation type="submission" date="2019-08" db="EMBL/GenBank/DDBJ databases">
        <title>Deep-cultivation of Planctomycetes and their phenomic and genomic characterization uncovers novel biology.</title>
        <authorList>
            <person name="Wiegand S."/>
            <person name="Jogler M."/>
            <person name="Boedeker C."/>
            <person name="Pinto D."/>
            <person name="Vollmers J."/>
            <person name="Rivas-Marin E."/>
            <person name="Kohn T."/>
            <person name="Peeters S.H."/>
            <person name="Heuer A."/>
            <person name="Rast P."/>
            <person name="Oberbeckmann S."/>
            <person name="Bunk B."/>
            <person name="Jeske O."/>
            <person name="Meyerdierks A."/>
            <person name="Storesund J.E."/>
            <person name="Kallscheuer N."/>
            <person name="Luecker S."/>
            <person name="Lage O.M."/>
            <person name="Pohl T."/>
            <person name="Merkel B.J."/>
            <person name="Hornburger P."/>
            <person name="Mueller R.-W."/>
            <person name="Bruemmer F."/>
            <person name="Labrenz M."/>
            <person name="Spormann A.M."/>
            <person name="Op den Camp H."/>
            <person name="Overmann J."/>
            <person name="Amann R."/>
            <person name="Jetten M.S.M."/>
            <person name="Mascher T."/>
            <person name="Medema M.H."/>
            <person name="Devos D.P."/>
            <person name="Kaster A.-K."/>
            <person name="Ovreas L."/>
            <person name="Rohde M."/>
            <person name="Galperin M.Y."/>
            <person name="Jogler C."/>
        </authorList>
    </citation>
    <scope>NUCLEOTIDE SEQUENCE [LARGE SCALE GENOMIC DNA]</scope>
    <source>
        <strain evidence="2 3">Pr1d</strain>
    </source>
</reference>
<dbReference type="Proteomes" id="UP000323917">
    <property type="component" value="Chromosome"/>
</dbReference>
<dbReference type="RefSeq" id="WP_148074857.1">
    <property type="nucleotide sequence ID" value="NZ_CP042913.1"/>
</dbReference>
<evidence type="ECO:0000256" key="1">
    <source>
        <dbReference type="SAM" id="Phobius"/>
    </source>
</evidence>
<dbReference type="KEGG" id="bgok:Pr1d_38380"/>
<dbReference type="EMBL" id="CP042913">
    <property type="protein sequence ID" value="QEG36524.1"/>
    <property type="molecule type" value="Genomic_DNA"/>
</dbReference>
<protein>
    <submittedName>
        <fullName evidence="2">Uncharacterized protein</fullName>
    </submittedName>
</protein>
<keyword evidence="3" id="KW-1185">Reference proteome</keyword>